<feature type="transmembrane region" description="Helical" evidence="7">
    <location>
        <begin position="266"/>
        <end position="283"/>
    </location>
</feature>
<feature type="transmembrane region" description="Helical" evidence="7">
    <location>
        <begin position="23"/>
        <end position="43"/>
    </location>
</feature>
<dbReference type="InterPro" id="IPR018383">
    <property type="entry name" value="UPF0324_pro"/>
</dbReference>
<dbReference type="KEGG" id="dbc:MFMK1_000409"/>
<feature type="transmembrane region" description="Helical" evidence="7">
    <location>
        <begin position="49"/>
        <end position="71"/>
    </location>
</feature>
<dbReference type="GO" id="GO:0005886">
    <property type="term" value="C:plasma membrane"/>
    <property type="evidence" value="ECO:0007669"/>
    <property type="project" value="UniProtKB-SubCell"/>
</dbReference>
<protein>
    <submittedName>
        <fullName evidence="8">YeiH family protein</fullName>
    </submittedName>
</protein>
<accession>A0AAU0UK54</accession>
<evidence type="ECO:0000256" key="5">
    <source>
        <dbReference type="ARBA" id="ARBA00022989"/>
    </source>
</evidence>
<proteinExistence type="inferred from homology"/>
<feature type="transmembrane region" description="Helical" evidence="7">
    <location>
        <begin position="103"/>
        <end position="121"/>
    </location>
</feature>
<evidence type="ECO:0000256" key="4">
    <source>
        <dbReference type="ARBA" id="ARBA00022692"/>
    </source>
</evidence>
<evidence type="ECO:0000256" key="6">
    <source>
        <dbReference type="ARBA" id="ARBA00023136"/>
    </source>
</evidence>
<evidence type="ECO:0000313" key="8">
    <source>
        <dbReference type="EMBL" id="WRO20626.1"/>
    </source>
</evidence>
<keyword evidence="9" id="KW-1185">Reference proteome</keyword>
<dbReference type="PANTHER" id="PTHR30106:SF1">
    <property type="entry name" value="UPF0324 MEMBRANE PROTEIN FN0533"/>
    <property type="match status" value="1"/>
</dbReference>
<feature type="transmembrane region" description="Helical" evidence="7">
    <location>
        <begin position="133"/>
        <end position="155"/>
    </location>
</feature>
<evidence type="ECO:0000256" key="2">
    <source>
        <dbReference type="ARBA" id="ARBA00007977"/>
    </source>
</evidence>
<evidence type="ECO:0000256" key="3">
    <source>
        <dbReference type="ARBA" id="ARBA00022475"/>
    </source>
</evidence>
<dbReference type="Pfam" id="PF03601">
    <property type="entry name" value="Cons_hypoth698"/>
    <property type="match status" value="1"/>
</dbReference>
<dbReference type="RefSeq" id="WP_366923515.1">
    <property type="nucleotide sequence ID" value="NZ_CP121694.1"/>
</dbReference>
<keyword evidence="4 7" id="KW-0812">Transmembrane</keyword>
<comment type="similarity">
    <text evidence="2">Belongs to the UPF0324 family.</text>
</comment>
<dbReference type="AlphaFoldDB" id="A0AAU0UK54"/>
<comment type="subcellular location">
    <subcellularLocation>
        <location evidence="1">Cell membrane</location>
        <topology evidence="1">Multi-pass membrane protein</topology>
    </subcellularLocation>
</comment>
<feature type="transmembrane region" description="Helical" evidence="7">
    <location>
        <begin position="193"/>
        <end position="215"/>
    </location>
</feature>
<feature type="transmembrane region" description="Helical" evidence="7">
    <location>
        <begin position="227"/>
        <end position="245"/>
    </location>
</feature>
<keyword evidence="3" id="KW-1003">Cell membrane</keyword>
<feature type="transmembrane region" description="Helical" evidence="7">
    <location>
        <begin position="295"/>
        <end position="312"/>
    </location>
</feature>
<reference evidence="8 9" key="1">
    <citation type="submission" date="2023-04" db="EMBL/GenBank/DDBJ databases">
        <authorList>
            <person name="Hsu D."/>
        </authorList>
    </citation>
    <scope>NUCLEOTIDE SEQUENCE [LARGE SCALE GENOMIC DNA]</scope>
    <source>
        <strain evidence="8 9">MK1</strain>
    </source>
</reference>
<feature type="transmembrane region" description="Helical" evidence="7">
    <location>
        <begin position="324"/>
        <end position="345"/>
    </location>
</feature>
<evidence type="ECO:0000256" key="7">
    <source>
        <dbReference type="SAM" id="Phobius"/>
    </source>
</evidence>
<feature type="transmembrane region" description="Helical" evidence="7">
    <location>
        <begin position="161"/>
        <end position="181"/>
    </location>
</feature>
<keyword evidence="6 7" id="KW-0472">Membrane</keyword>
<name>A0AAU0UK54_9FIRM</name>
<dbReference type="EMBL" id="CP121694">
    <property type="protein sequence ID" value="WRO20626.1"/>
    <property type="molecule type" value="Genomic_DNA"/>
</dbReference>
<organism evidence="8 9">
    <name type="scientific">Metallumcola ferriviriculae</name>
    <dbReference type="NCBI Taxonomy" id="3039180"/>
    <lineage>
        <taxon>Bacteria</taxon>
        <taxon>Bacillati</taxon>
        <taxon>Bacillota</taxon>
        <taxon>Clostridia</taxon>
        <taxon>Neomoorellales</taxon>
        <taxon>Desulfitibacteraceae</taxon>
        <taxon>Metallumcola</taxon>
    </lineage>
</organism>
<evidence type="ECO:0000313" key="9">
    <source>
        <dbReference type="Proteomes" id="UP001329915"/>
    </source>
</evidence>
<dbReference type="Proteomes" id="UP001329915">
    <property type="component" value="Chromosome"/>
</dbReference>
<keyword evidence="5 7" id="KW-1133">Transmembrane helix</keyword>
<gene>
    <name evidence="8" type="ORF">MFMK1_000409</name>
</gene>
<sequence length="346" mass="37090">MSVKQSVIISQPQSLFMRFFEKIPGILLLLAVGYAAKIIAGYIPHMDYVLIAILLGMIISNAVTIPQVFVPGINTYELWLKTGIVFLGARLLLQHVAQLGGTGFLLVLIEISVSIATVKLLERIFKIPDKMGSLIAIGVGICGVSAIIGATGAIEADEEDASYAIATILIFGAVAVFLYPLLGHLMGLSDTVFGFWAGLAVDNTAEAVATGFAFSDQAGQFATIAKLTRNALMGVVILAFALVYARKGMTGQVENKGQFIWSRFPKFLLGFLAFSLLGTVGFFSSDNITSLKHLSSWAFMLSFAGIGFRTEFARMRVSGFKPVIVGFGAMLAVSVVTLVMVYLVYA</sequence>
<evidence type="ECO:0000256" key="1">
    <source>
        <dbReference type="ARBA" id="ARBA00004651"/>
    </source>
</evidence>
<dbReference type="PANTHER" id="PTHR30106">
    <property type="entry name" value="INNER MEMBRANE PROTEIN YEIH-RELATED"/>
    <property type="match status" value="1"/>
</dbReference>